<dbReference type="InterPro" id="IPR013655">
    <property type="entry name" value="PAS_fold_3"/>
</dbReference>
<accession>A0A7U3YKI2</accession>
<dbReference type="Proteomes" id="UP000006365">
    <property type="component" value="Chromosome"/>
</dbReference>
<evidence type="ECO:0000313" key="12">
    <source>
        <dbReference type="Proteomes" id="UP000006365"/>
    </source>
</evidence>
<dbReference type="SUPFAM" id="SSF55874">
    <property type="entry name" value="ATPase domain of HSP90 chaperone/DNA topoisomerase II/histidine kinase"/>
    <property type="match status" value="1"/>
</dbReference>
<dbReference type="InterPro" id="IPR000700">
    <property type="entry name" value="PAS-assoc_C"/>
</dbReference>
<dbReference type="Pfam" id="PF08447">
    <property type="entry name" value="PAS_3"/>
    <property type="match status" value="1"/>
</dbReference>
<dbReference type="Gene3D" id="3.30.565.10">
    <property type="entry name" value="Histidine kinase-like ATPase, C-terminal domain"/>
    <property type="match status" value="1"/>
</dbReference>
<dbReference type="RefSeq" id="WP_015723617.1">
    <property type="nucleotide sequence ID" value="NC_014972.1"/>
</dbReference>
<dbReference type="InterPro" id="IPR001789">
    <property type="entry name" value="Sig_transdc_resp-reg_receiver"/>
</dbReference>
<feature type="domain" description="PAS" evidence="9">
    <location>
        <begin position="511"/>
        <end position="582"/>
    </location>
</feature>
<dbReference type="InterPro" id="IPR003594">
    <property type="entry name" value="HATPase_dom"/>
</dbReference>
<comment type="catalytic activity">
    <reaction evidence="1">
        <text>ATP + protein L-histidine = ADP + protein N-phospho-L-histidine.</text>
        <dbReference type="EC" id="2.7.13.3"/>
    </reaction>
</comment>
<evidence type="ECO:0000256" key="2">
    <source>
        <dbReference type="ARBA" id="ARBA00012438"/>
    </source>
</evidence>
<evidence type="ECO:0000256" key="4">
    <source>
        <dbReference type="PROSITE-ProRule" id="PRU00169"/>
    </source>
</evidence>
<dbReference type="AlphaFoldDB" id="A0A7U3YKI2"/>
<dbReference type="InterPro" id="IPR005467">
    <property type="entry name" value="His_kinase_dom"/>
</dbReference>
<dbReference type="SUPFAM" id="SSF47384">
    <property type="entry name" value="Homodimeric domain of signal transducing histidine kinase"/>
    <property type="match status" value="1"/>
</dbReference>
<protein>
    <recommendedName>
        <fullName evidence="2">histidine kinase</fullName>
        <ecNumber evidence="2">2.7.13.3</ecNumber>
    </recommendedName>
</protein>
<dbReference type="GO" id="GO:0000155">
    <property type="term" value="F:phosphorelay sensor kinase activity"/>
    <property type="evidence" value="ECO:0007669"/>
    <property type="project" value="InterPro"/>
</dbReference>
<dbReference type="PROSITE" id="PS50113">
    <property type="entry name" value="PAC"/>
    <property type="match status" value="2"/>
</dbReference>
<dbReference type="PROSITE" id="PS50110">
    <property type="entry name" value="RESPONSE_REGULATORY"/>
    <property type="match status" value="1"/>
</dbReference>
<dbReference type="Gene3D" id="3.40.50.2300">
    <property type="match status" value="3"/>
</dbReference>
<dbReference type="InterPro" id="IPR004358">
    <property type="entry name" value="Sig_transdc_His_kin-like_C"/>
</dbReference>
<dbReference type="InterPro" id="IPR011006">
    <property type="entry name" value="CheY-like_superfamily"/>
</dbReference>
<dbReference type="Gene3D" id="3.30.450.20">
    <property type="entry name" value="PAS domain"/>
    <property type="match status" value="2"/>
</dbReference>
<feature type="coiled-coil region" evidence="5">
    <location>
        <begin position="621"/>
        <end position="651"/>
    </location>
</feature>
<dbReference type="CDD" id="cd00130">
    <property type="entry name" value="PAS"/>
    <property type="match status" value="2"/>
</dbReference>
<feature type="transmembrane region" description="Helical" evidence="6">
    <location>
        <begin position="349"/>
        <end position="372"/>
    </location>
</feature>
<feature type="domain" description="Response regulatory" evidence="8">
    <location>
        <begin position="901"/>
        <end position="1017"/>
    </location>
</feature>
<keyword evidence="6" id="KW-1133">Transmembrane helix</keyword>
<keyword evidence="6" id="KW-0472">Membrane</keyword>
<dbReference type="SUPFAM" id="SSF52172">
    <property type="entry name" value="CheY-like"/>
    <property type="match status" value="1"/>
</dbReference>
<keyword evidence="12" id="KW-1185">Reference proteome</keyword>
<dbReference type="InterPro" id="IPR036097">
    <property type="entry name" value="HisK_dim/P_sf"/>
</dbReference>
<dbReference type="SMART" id="SM00086">
    <property type="entry name" value="PAC"/>
    <property type="match status" value="2"/>
</dbReference>
<dbReference type="SUPFAM" id="SSF55785">
    <property type="entry name" value="PYP-like sensor domain (PAS domain)"/>
    <property type="match status" value="2"/>
</dbReference>
<dbReference type="EC" id="2.7.13.3" evidence="2"/>
<dbReference type="PROSITE" id="PS50112">
    <property type="entry name" value="PAS"/>
    <property type="match status" value="2"/>
</dbReference>
<dbReference type="CDD" id="cd00082">
    <property type="entry name" value="HisKA"/>
    <property type="match status" value="1"/>
</dbReference>
<keyword evidence="11" id="KW-0418">Kinase</keyword>
<dbReference type="InterPro" id="IPR035965">
    <property type="entry name" value="PAS-like_dom_sf"/>
</dbReference>
<feature type="domain" description="PAC" evidence="10">
    <location>
        <begin position="585"/>
        <end position="637"/>
    </location>
</feature>
<organism evidence="11 12">
    <name type="scientific">Desulfobulbus propionicus (strain ATCC 33891 / DSM 2032 / VKM B-1956 / 1pr3)</name>
    <dbReference type="NCBI Taxonomy" id="577650"/>
    <lineage>
        <taxon>Bacteria</taxon>
        <taxon>Pseudomonadati</taxon>
        <taxon>Thermodesulfobacteriota</taxon>
        <taxon>Desulfobulbia</taxon>
        <taxon>Desulfobulbales</taxon>
        <taxon>Desulfobulbaceae</taxon>
        <taxon>Desulfobulbus</taxon>
    </lineage>
</organism>
<name>A0A7U3YKI2_DESPD</name>
<reference evidence="11 12" key="1">
    <citation type="journal article" date="2011" name="Stand. Genomic Sci.">
        <title>Complete genome sequence of Desulfobulbus propionicus type strain (1pr3).</title>
        <authorList>
            <person name="Pagani I."/>
            <person name="Lapidus A."/>
            <person name="Nolan M."/>
            <person name="Lucas S."/>
            <person name="Hammon N."/>
            <person name="Deshpande S."/>
            <person name="Cheng J.F."/>
            <person name="Chertkov O."/>
            <person name="Davenport K."/>
            <person name="Tapia R."/>
            <person name="Han C."/>
            <person name="Goodwin L."/>
            <person name="Pitluck S."/>
            <person name="Liolios K."/>
            <person name="Mavromatis K."/>
            <person name="Ivanova N."/>
            <person name="Mikhailova N."/>
            <person name="Pati A."/>
            <person name="Chen A."/>
            <person name="Palaniappan K."/>
            <person name="Land M."/>
            <person name="Hauser L."/>
            <person name="Chang Y.J."/>
            <person name="Jeffries C.D."/>
            <person name="Detter J.C."/>
            <person name="Brambilla E."/>
            <person name="Kannan K.P."/>
            <person name="Djao O.D."/>
            <person name="Rohde M."/>
            <person name="Pukall R."/>
            <person name="Spring S."/>
            <person name="Goker M."/>
            <person name="Sikorski J."/>
            <person name="Woyke T."/>
            <person name="Bristow J."/>
            <person name="Eisen J.A."/>
            <person name="Markowitz V."/>
            <person name="Hugenholtz P."/>
            <person name="Kyrpides N.C."/>
            <person name="Klenk H.P."/>
        </authorList>
    </citation>
    <scope>NUCLEOTIDE SEQUENCE [LARGE SCALE GENOMIC DNA]</scope>
    <source>
        <strain evidence="12">ATCC 33891 / DSM 2032 / 1pr3</strain>
    </source>
</reference>
<dbReference type="Pfam" id="PF00512">
    <property type="entry name" value="HisKA"/>
    <property type="match status" value="1"/>
</dbReference>
<feature type="domain" description="PAS" evidence="9">
    <location>
        <begin position="384"/>
        <end position="454"/>
    </location>
</feature>
<dbReference type="InterPro" id="IPR003661">
    <property type="entry name" value="HisK_dim/P_dom"/>
</dbReference>
<evidence type="ECO:0000256" key="3">
    <source>
        <dbReference type="ARBA" id="ARBA00022553"/>
    </source>
</evidence>
<feature type="domain" description="PAC" evidence="10">
    <location>
        <begin position="458"/>
        <end position="510"/>
    </location>
</feature>
<feature type="domain" description="Histidine kinase" evidence="7">
    <location>
        <begin position="657"/>
        <end position="880"/>
    </location>
</feature>
<evidence type="ECO:0000259" key="7">
    <source>
        <dbReference type="PROSITE" id="PS50109"/>
    </source>
</evidence>
<dbReference type="Pfam" id="PF08448">
    <property type="entry name" value="PAS_4"/>
    <property type="match status" value="1"/>
</dbReference>
<keyword evidence="5" id="KW-0175">Coiled coil</keyword>
<evidence type="ECO:0000256" key="5">
    <source>
        <dbReference type="SAM" id="Coils"/>
    </source>
</evidence>
<dbReference type="Pfam" id="PF00072">
    <property type="entry name" value="Response_reg"/>
    <property type="match status" value="1"/>
</dbReference>
<dbReference type="InterPro" id="IPR000014">
    <property type="entry name" value="PAS"/>
</dbReference>
<dbReference type="SMART" id="SM00448">
    <property type="entry name" value="REC"/>
    <property type="match status" value="1"/>
</dbReference>
<feature type="modified residue" description="4-aspartylphosphate" evidence="4">
    <location>
        <position position="952"/>
    </location>
</feature>
<dbReference type="Gene3D" id="1.10.287.130">
    <property type="match status" value="1"/>
</dbReference>
<evidence type="ECO:0000256" key="6">
    <source>
        <dbReference type="SAM" id="Phobius"/>
    </source>
</evidence>
<dbReference type="InterPro" id="IPR036890">
    <property type="entry name" value="HATPase_C_sf"/>
</dbReference>
<evidence type="ECO:0000259" key="8">
    <source>
        <dbReference type="PROSITE" id="PS50110"/>
    </source>
</evidence>
<dbReference type="PROSITE" id="PS50109">
    <property type="entry name" value="HIS_KIN"/>
    <property type="match status" value="1"/>
</dbReference>
<dbReference type="PRINTS" id="PR00344">
    <property type="entry name" value="BCTRLSENSOR"/>
</dbReference>
<evidence type="ECO:0000256" key="1">
    <source>
        <dbReference type="ARBA" id="ARBA00000085"/>
    </source>
</evidence>
<evidence type="ECO:0000313" key="11">
    <source>
        <dbReference type="EMBL" id="ADW17073.1"/>
    </source>
</evidence>
<dbReference type="NCBIfam" id="TIGR00229">
    <property type="entry name" value="sensory_box"/>
    <property type="match status" value="2"/>
</dbReference>
<dbReference type="InterPro" id="IPR013656">
    <property type="entry name" value="PAS_4"/>
</dbReference>
<dbReference type="SMART" id="SM00091">
    <property type="entry name" value="PAS"/>
    <property type="match status" value="2"/>
</dbReference>
<evidence type="ECO:0000259" key="10">
    <source>
        <dbReference type="PROSITE" id="PS50113"/>
    </source>
</evidence>
<keyword evidence="6" id="KW-0812">Transmembrane</keyword>
<evidence type="ECO:0000259" key="9">
    <source>
        <dbReference type="PROSITE" id="PS50112"/>
    </source>
</evidence>
<gene>
    <name evidence="11" type="ordered locus">Despr_0899</name>
</gene>
<keyword evidence="11" id="KW-0808">Transferase</keyword>
<dbReference type="PANTHER" id="PTHR43065">
    <property type="entry name" value="SENSOR HISTIDINE KINASE"/>
    <property type="match status" value="1"/>
</dbReference>
<dbReference type="Pfam" id="PF02518">
    <property type="entry name" value="HATPase_c"/>
    <property type="match status" value="1"/>
</dbReference>
<dbReference type="InterPro" id="IPR001610">
    <property type="entry name" value="PAC"/>
</dbReference>
<dbReference type="KEGG" id="dpr:Despr_0899"/>
<sequence length="1020" mass="113531">MNMRIRLLKPIFMGLLLLLASLPVRAGLPQGKNQVLIIHSYHSGLTWTDAIMSGIRDTLVGQDPSIQLTAEYLDARRYPEPRFSTRIRELVLAKIQRATPNLVMVADNQALDLILEQGQHLFPGVPIVFCGINDVQPTTLARHPAITGVAEELSVVETVDLALRLHPDTKKIIVIGRSTVAADKLNRESFVAALPKLPQQLQVRFWDDLPGPELAARLEKLDSGSVLFINGLISDETGRQMMYGETTAWISRHSNVPAYSLWDVYLGHGIVGGKLVSGYRQGQMAGHLALRILNGERIERIPVIAGVEANRYMVDYRQLERFRIPLAKLPPDTIVINRPDSLYDTHKELVWATVLVVTVLGVLVVLLGVAVVHQRRAERALQRSEEQMRLFFERQIVGMAITSPDKGWLQVNDRFCRMTGYSREELELLDWAKLTHPDDLAADLNLFGRLLAGEINDYALEKRFLRKDGTTIVVNLSVGCVRDERGAMQYVLGVVEDITERKRAEESLRQSQEFLSSILENLPNMIFIKDAKDLRFVRFNRAGEELLGYRREDLIGKNDYDFFPTEQADFFIRKDREVLKGGQLVDIAEEVIDTRAGRRILHTKKIPVMGDNGSPAYLLGISEDITERQQAAEEREKLREQLSQAQKLESVGRLAGGVAHDFNNMLSAILGHAELAMRLCAPNDPIHARLEVIEQSALRSADLVSQLLAFARKQTVAPKVLDMNETAASLLRMLQRLMGEDIDLVWIPKIDLWPIKIDPSQIDQLLANLCVNARDAISGVGKVVIETGNATFDASYCAVHPDFVPGEYVMLAVSDNGDGMDKDTLAHIFEPFFTTKEPGKGTGLGLATVYGIVKQNNGFIHVYSEPAKGTTFKIYLPRFAGENSDPLTEPGAHPPKGHGETVLLVEDEAMILDVGREMLETLGYTVLTANTPGEAIDQATAHPGEIQLVVTDVVMPEMNGRDLAHALRALRPGLKYLFASGYTADIIAHHGVLDEGVVFIQKPFSIHNLAAKVREALERE</sequence>
<dbReference type="SMART" id="SM00387">
    <property type="entry name" value="HATPase_c"/>
    <property type="match status" value="1"/>
</dbReference>
<dbReference type="SMART" id="SM00388">
    <property type="entry name" value="HisKA"/>
    <property type="match status" value="1"/>
</dbReference>
<proteinExistence type="predicted"/>
<dbReference type="EMBL" id="CP002364">
    <property type="protein sequence ID" value="ADW17073.1"/>
    <property type="molecule type" value="Genomic_DNA"/>
</dbReference>
<keyword evidence="3 4" id="KW-0597">Phosphoprotein</keyword>
<dbReference type="PANTHER" id="PTHR43065:SF42">
    <property type="entry name" value="TWO-COMPONENT SENSOR PPRA"/>
    <property type="match status" value="1"/>
</dbReference>